<dbReference type="Proteomes" id="UP000191931">
    <property type="component" value="Unassembled WGS sequence"/>
</dbReference>
<evidence type="ECO:0000313" key="2">
    <source>
        <dbReference type="Proteomes" id="UP000191931"/>
    </source>
</evidence>
<dbReference type="AlphaFoldDB" id="A0A1W1HIC9"/>
<dbReference type="RefSeq" id="WP_080801587.1">
    <property type="nucleotide sequence ID" value="NZ_LT828542.1"/>
</dbReference>
<dbReference type="EMBL" id="FWEV01000304">
    <property type="protein sequence ID" value="SLM32183.1"/>
    <property type="molecule type" value="Genomic_DNA"/>
</dbReference>
<protein>
    <submittedName>
        <fullName evidence="1">Uncharacterized protein</fullName>
    </submittedName>
</protein>
<keyword evidence="2" id="KW-1185">Reference proteome</keyword>
<proteinExistence type="predicted"/>
<sequence length="128" mass="14889">MNNNIKINRQGHHQPSRSIKMSRDFFMVKIVLIAFFLFFISLPLFSSGPSAVWSEGTVTGTPEMINSVYFIQIDGTLYRIMPDTPIYYRHEIASGIYNEDLVSIYAIMKHQKILIKAWQQDIYQIILL</sequence>
<name>A0A1W1HIC9_9BACT</name>
<organism evidence="1 2">
    <name type="scientific">Desulfamplus magnetovallimortis</name>
    <dbReference type="NCBI Taxonomy" id="1246637"/>
    <lineage>
        <taxon>Bacteria</taxon>
        <taxon>Pseudomonadati</taxon>
        <taxon>Thermodesulfobacteriota</taxon>
        <taxon>Desulfobacteria</taxon>
        <taxon>Desulfobacterales</taxon>
        <taxon>Desulfobacteraceae</taxon>
        <taxon>Desulfamplus</taxon>
    </lineage>
</organism>
<accession>A0A1W1HIC9</accession>
<reference evidence="1 2" key="1">
    <citation type="submission" date="2017-03" db="EMBL/GenBank/DDBJ databases">
        <authorList>
            <person name="Afonso C.L."/>
            <person name="Miller P.J."/>
            <person name="Scott M.A."/>
            <person name="Spackman E."/>
            <person name="Goraichik I."/>
            <person name="Dimitrov K.M."/>
            <person name="Suarez D.L."/>
            <person name="Swayne D.E."/>
        </authorList>
    </citation>
    <scope>NUCLEOTIDE SEQUENCE [LARGE SCALE GENOMIC DNA]</scope>
    <source>
        <strain evidence="1">PRJEB14757</strain>
    </source>
</reference>
<evidence type="ECO:0000313" key="1">
    <source>
        <dbReference type="EMBL" id="SLM32183.1"/>
    </source>
</evidence>
<gene>
    <name evidence="1" type="ORF">MTBBW1_600013</name>
</gene>
<dbReference type="STRING" id="1246637.MTBBW1_600013"/>